<evidence type="ECO:0000256" key="9">
    <source>
        <dbReference type="SAM" id="Phobius"/>
    </source>
</evidence>
<dbReference type="InterPro" id="IPR026033">
    <property type="entry name" value="Azg-like_bact_archaea"/>
</dbReference>
<comment type="caution">
    <text evidence="10">The sequence shown here is derived from an EMBL/GenBank/DDBJ whole genome shotgun (WGS) entry which is preliminary data.</text>
</comment>
<feature type="transmembrane region" description="Helical" evidence="9">
    <location>
        <begin position="78"/>
        <end position="98"/>
    </location>
</feature>
<dbReference type="Pfam" id="PF00860">
    <property type="entry name" value="Xan_ur_permease"/>
    <property type="match status" value="1"/>
</dbReference>
<organism evidence="10 11">
    <name type="scientific">Inconstantimicrobium porci</name>
    <dbReference type="NCBI Taxonomy" id="2652291"/>
    <lineage>
        <taxon>Bacteria</taxon>
        <taxon>Bacillati</taxon>
        <taxon>Bacillota</taxon>
        <taxon>Clostridia</taxon>
        <taxon>Eubacteriales</taxon>
        <taxon>Clostridiaceae</taxon>
        <taxon>Inconstantimicrobium</taxon>
    </lineage>
</organism>
<feature type="transmembrane region" description="Helical" evidence="9">
    <location>
        <begin position="246"/>
        <end position="268"/>
    </location>
</feature>
<accession>A0A7X2MZS6</accession>
<proteinExistence type="inferred from homology"/>
<protein>
    <submittedName>
        <fullName evidence="10">NCS2 family permease</fullName>
    </submittedName>
</protein>
<evidence type="ECO:0000256" key="5">
    <source>
        <dbReference type="ARBA" id="ARBA00022692"/>
    </source>
</evidence>
<comment type="subcellular location">
    <subcellularLocation>
        <location evidence="1 8">Cell membrane</location>
        <topology evidence="1 8">Multi-pass membrane protein</topology>
    </subcellularLocation>
</comment>
<keyword evidence="7 8" id="KW-0472">Membrane</keyword>
<feature type="transmembrane region" description="Helical" evidence="9">
    <location>
        <begin position="345"/>
        <end position="364"/>
    </location>
</feature>
<comment type="similarity">
    <text evidence="2 8">Belongs to the nucleobase:cation symporter-2 (NCS2) (TC 2.A.40) family. Azg-like subfamily.</text>
</comment>
<sequence length="434" mass="45946">MKKFLSNYFNFDEKNTTLKTEIIGGITTFLTMAYALFLIPSVLSETGMNQQSVFVATGLAAVIGTLIMGIYAKFPMVLAPGVGLNAFFAYSVCLGMNIPWQTAIAGVMASGIIFLVISITGLREIIIKAIPQNLKFAVSAGIGLFIAFVGFKNAGIIVKSDATFVQLGNLTDPNVLLAVFGILVISILMVRGKNTAIFIGMALTIVVGMIFGIIPVPSKVISMIPSMAPTFGVSIANIKNVLTPQMMLVVFTFLFMDFFDTAGTLVAVGSKAGLLRKDGSVENGSKALLADSVATCIGAVFGTTNTTSYVESLSGIAVGARTGLSSVVAGLLFLASLFFSPLLAVVTNAVTAPALIIVGSLMCANLKEIEWDKSEIAIPSFLTVILMPLTYSIGEGIACGFLTYVVLNVFKGNYKKIHPVMYVLAALFIVYFII</sequence>
<evidence type="ECO:0000256" key="8">
    <source>
        <dbReference type="PIRNR" id="PIRNR005353"/>
    </source>
</evidence>
<evidence type="ECO:0000313" key="10">
    <source>
        <dbReference type="EMBL" id="MSR92122.1"/>
    </source>
</evidence>
<dbReference type="InterPro" id="IPR006043">
    <property type="entry name" value="NCS2"/>
</dbReference>
<dbReference type="PANTHER" id="PTHR43337">
    <property type="entry name" value="XANTHINE/URACIL PERMEASE C887.17-RELATED"/>
    <property type="match status" value="1"/>
</dbReference>
<feature type="transmembrane region" description="Helical" evidence="9">
    <location>
        <begin position="376"/>
        <end position="405"/>
    </location>
</feature>
<dbReference type="InterPro" id="IPR045018">
    <property type="entry name" value="Azg-like"/>
</dbReference>
<name>A0A7X2MZS6_9CLOT</name>
<feature type="transmembrane region" description="Helical" evidence="9">
    <location>
        <begin position="197"/>
        <end position="216"/>
    </location>
</feature>
<dbReference type="EMBL" id="VULX01000022">
    <property type="protein sequence ID" value="MSR92122.1"/>
    <property type="molecule type" value="Genomic_DNA"/>
</dbReference>
<evidence type="ECO:0000256" key="4">
    <source>
        <dbReference type="ARBA" id="ARBA00022475"/>
    </source>
</evidence>
<evidence type="ECO:0000256" key="3">
    <source>
        <dbReference type="ARBA" id="ARBA00022448"/>
    </source>
</evidence>
<feature type="transmembrane region" description="Helical" evidence="9">
    <location>
        <begin position="21"/>
        <end position="39"/>
    </location>
</feature>
<feature type="transmembrane region" description="Helical" evidence="9">
    <location>
        <begin position="134"/>
        <end position="154"/>
    </location>
</feature>
<evidence type="ECO:0000256" key="6">
    <source>
        <dbReference type="ARBA" id="ARBA00022989"/>
    </source>
</evidence>
<keyword evidence="4 8" id="KW-1003">Cell membrane</keyword>
<dbReference type="PANTHER" id="PTHR43337:SF11">
    <property type="entry name" value="GUANINE_HYPOXANTHINE PERMEASE PBUG"/>
    <property type="match status" value="1"/>
</dbReference>
<dbReference type="PIRSF" id="PIRSF005353">
    <property type="entry name" value="PbuG"/>
    <property type="match status" value="1"/>
</dbReference>
<dbReference type="GO" id="GO:0005345">
    <property type="term" value="F:purine nucleobase transmembrane transporter activity"/>
    <property type="evidence" value="ECO:0007669"/>
    <property type="project" value="TreeGrafter"/>
</dbReference>
<keyword evidence="5 8" id="KW-0812">Transmembrane</keyword>
<dbReference type="GO" id="GO:0005886">
    <property type="term" value="C:plasma membrane"/>
    <property type="evidence" value="ECO:0007669"/>
    <property type="project" value="UniProtKB-SubCell"/>
</dbReference>
<keyword evidence="6 8" id="KW-1133">Transmembrane helix</keyword>
<dbReference type="Proteomes" id="UP000460287">
    <property type="component" value="Unassembled WGS sequence"/>
</dbReference>
<gene>
    <name evidence="10" type="ORF">FYJ33_12145</name>
</gene>
<keyword evidence="3 8" id="KW-0813">Transport</keyword>
<evidence type="ECO:0000256" key="7">
    <source>
        <dbReference type="ARBA" id="ARBA00023136"/>
    </source>
</evidence>
<feature type="transmembrane region" description="Helical" evidence="9">
    <location>
        <begin position="417"/>
        <end position="433"/>
    </location>
</feature>
<dbReference type="RefSeq" id="WP_154532020.1">
    <property type="nucleotide sequence ID" value="NZ_VULX01000022.1"/>
</dbReference>
<evidence type="ECO:0000313" key="11">
    <source>
        <dbReference type="Proteomes" id="UP000460287"/>
    </source>
</evidence>
<keyword evidence="11" id="KW-1185">Reference proteome</keyword>
<reference evidence="10 11" key="1">
    <citation type="submission" date="2019-08" db="EMBL/GenBank/DDBJ databases">
        <title>In-depth cultivation of the pig gut microbiome towards novel bacterial diversity and tailored functional studies.</title>
        <authorList>
            <person name="Wylensek D."/>
            <person name="Hitch T.C.A."/>
            <person name="Clavel T."/>
        </authorList>
    </citation>
    <scope>NUCLEOTIDE SEQUENCE [LARGE SCALE GENOMIC DNA]</scope>
    <source>
        <strain evidence="10 11">WCA-383-APC-5B</strain>
    </source>
</reference>
<evidence type="ECO:0000256" key="2">
    <source>
        <dbReference type="ARBA" id="ARBA00005697"/>
    </source>
</evidence>
<feature type="transmembrane region" description="Helical" evidence="9">
    <location>
        <begin position="51"/>
        <end position="71"/>
    </location>
</feature>
<feature type="transmembrane region" description="Helical" evidence="9">
    <location>
        <begin position="104"/>
        <end position="122"/>
    </location>
</feature>
<feature type="transmembrane region" description="Helical" evidence="9">
    <location>
        <begin position="318"/>
        <end position="339"/>
    </location>
</feature>
<evidence type="ECO:0000256" key="1">
    <source>
        <dbReference type="ARBA" id="ARBA00004651"/>
    </source>
</evidence>
<feature type="transmembrane region" description="Helical" evidence="9">
    <location>
        <begin position="174"/>
        <end position="190"/>
    </location>
</feature>
<dbReference type="AlphaFoldDB" id="A0A7X2MZS6"/>